<dbReference type="Proteomes" id="UP000549250">
    <property type="component" value="Unassembled WGS sequence"/>
</dbReference>
<sequence>MKNILKEEAIDSNSSVSSLSEEARFKIITETIEKLRPNLQADGGDMEIVAIDGYKVRLRLKGVCAGCTAAGETLGGIRRHLMLALGENEPILVLPELKQ</sequence>
<dbReference type="EMBL" id="JACHXI010000008">
    <property type="protein sequence ID" value="MBB3103632.1"/>
    <property type="molecule type" value="Genomic_DNA"/>
</dbReference>
<name>A0A839T2J3_AZOMA</name>
<dbReference type="Gene3D" id="3.30.300.130">
    <property type="entry name" value="Fe-S cluster assembly (FSCA)"/>
    <property type="match status" value="1"/>
</dbReference>
<dbReference type="SUPFAM" id="SSF117916">
    <property type="entry name" value="Fe-S cluster assembly (FSCA) domain-like"/>
    <property type="match status" value="1"/>
</dbReference>
<evidence type="ECO:0000313" key="3">
    <source>
        <dbReference type="Proteomes" id="UP000549250"/>
    </source>
</evidence>
<organism evidence="2 3">
    <name type="scientific">Azomonas macrocytogenes</name>
    <name type="common">Azotobacter macrocytogenes</name>
    <dbReference type="NCBI Taxonomy" id="69962"/>
    <lineage>
        <taxon>Bacteria</taxon>
        <taxon>Pseudomonadati</taxon>
        <taxon>Pseudomonadota</taxon>
        <taxon>Gammaproteobacteria</taxon>
        <taxon>Pseudomonadales</taxon>
        <taxon>Pseudomonadaceae</taxon>
        <taxon>Azomonas</taxon>
    </lineage>
</organism>
<reference evidence="2 3" key="1">
    <citation type="submission" date="2020-08" db="EMBL/GenBank/DDBJ databases">
        <title>Genomic Encyclopedia of Type Strains, Phase III (KMG-III): the genomes of soil and plant-associated and newly described type strains.</title>
        <authorList>
            <person name="Whitman W."/>
        </authorList>
    </citation>
    <scope>NUCLEOTIDE SEQUENCE [LARGE SCALE GENOMIC DNA]</scope>
    <source>
        <strain evidence="2 3">CECT 4462</strain>
    </source>
</reference>
<proteinExistence type="predicted"/>
<accession>A0A839T2J3</accession>
<gene>
    <name evidence="2" type="ORF">FHR87_002028</name>
</gene>
<dbReference type="Pfam" id="PF01106">
    <property type="entry name" value="NifU"/>
    <property type="match status" value="1"/>
</dbReference>
<dbReference type="GO" id="GO:0016226">
    <property type="term" value="P:iron-sulfur cluster assembly"/>
    <property type="evidence" value="ECO:0007669"/>
    <property type="project" value="InterPro"/>
</dbReference>
<dbReference type="InterPro" id="IPR034904">
    <property type="entry name" value="FSCA_dom_sf"/>
</dbReference>
<dbReference type="InterPro" id="IPR001075">
    <property type="entry name" value="NIF_FeS_clus_asmbl_NifU_C"/>
</dbReference>
<dbReference type="AlphaFoldDB" id="A0A839T2J3"/>
<dbReference type="GO" id="GO:0051536">
    <property type="term" value="F:iron-sulfur cluster binding"/>
    <property type="evidence" value="ECO:0007669"/>
    <property type="project" value="InterPro"/>
</dbReference>
<evidence type="ECO:0000313" key="2">
    <source>
        <dbReference type="EMBL" id="MBB3103632.1"/>
    </source>
</evidence>
<comment type="caution">
    <text evidence="2">The sequence shown here is derived from an EMBL/GenBank/DDBJ whole genome shotgun (WGS) entry which is preliminary data.</text>
</comment>
<dbReference type="GO" id="GO:0005506">
    <property type="term" value="F:iron ion binding"/>
    <property type="evidence" value="ECO:0007669"/>
    <property type="project" value="InterPro"/>
</dbReference>
<keyword evidence="3" id="KW-1185">Reference proteome</keyword>
<evidence type="ECO:0000259" key="1">
    <source>
        <dbReference type="Pfam" id="PF01106"/>
    </source>
</evidence>
<dbReference type="RefSeq" id="WP_183166558.1">
    <property type="nucleotide sequence ID" value="NZ_JACHXI010000008.1"/>
</dbReference>
<protein>
    <submittedName>
        <fullName evidence="2">Fe-S cluster biogenesis protein NfuA</fullName>
    </submittedName>
</protein>
<feature type="domain" description="NIF system FeS cluster assembly NifU C-terminal" evidence="1">
    <location>
        <begin position="28"/>
        <end position="88"/>
    </location>
</feature>